<dbReference type="InterPro" id="IPR049304">
    <property type="entry name" value="Gly_rich_dom"/>
</dbReference>
<dbReference type="Proteomes" id="UP000824976">
    <property type="component" value="Chromosome"/>
</dbReference>
<keyword evidence="3" id="KW-1185">Reference proteome</keyword>
<evidence type="ECO:0000313" key="3">
    <source>
        <dbReference type="Proteomes" id="UP000824976"/>
    </source>
</evidence>
<dbReference type="Pfam" id="PF21722">
    <property type="entry name" value="Gly_rich_2"/>
    <property type="match status" value="1"/>
</dbReference>
<protein>
    <recommendedName>
        <fullName evidence="1">Glycine-rich domain-containing protein</fullName>
    </recommendedName>
</protein>
<dbReference type="EMBL" id="CP040817">
    <property type="protein sequence ID" value="QYM90744.1"/>
    <property type="molecule type" value="Genomic_DNA"/>
</dbReference>
<feature type="domain" description="Glycine-rich" evidence="1">
    <location>
        <begin position="29"/>
        <end position="246"/>
    </location>
</feature>
<gene>
    <name evidence="2" type="ORF">FGI21_02130</name>
</gene>
<name>A0ABX8VS92_9GAMM</name>
<accession>A0ABX8VS92</accession>
<sequence>MYLSVHFLANLGLSDKFSGRYLQTIKYTSSGQYTPSAGTQKIIVEMVGAGASGTSAPTVDANTYTSSGGGGGGGGYLKFLVDLKQTTLKDIAIVIGAGGSPTIGTIGNAGGNTSFGSQVATGGTTAYFCYLQQQYYGVYGPSASAIPGHPGSWSFTQEAGYMLINAENGHSGGWGYLGPTGQLGGYGGASKLSGNAPMAGNASVGNSGTIAGPGAGGSGTCCAPGTTTTISAKLSGAGADGIVIIYEYS</sequence>
<reference evidence="2 3" key="1">
    <citation type="submission" date="2019-06" db="EMBL/GenBank/DDBJ databases">
        <title>Complete genome of Dickeya zeae PL65.</title>
        <authorList>
            <person name="Boluk G."/>
            <person name="Arif M."/>
        </authorList>
    </citation>
    <scope>NUCLEOTIDE SEQUENCE [LARGE SCALE GENOMIC DNA]</scope>
    <source>
        <strain evidence="2 3">PL65</strain>
    </source>
</reference>
<evidence type="ECO:0000313" key="2">
    <source>
        <dbReference type="EMBL" id="QYM90744.1"/>
    </source>
</evidence>
<proteinExistence type="predicted"/>
<organism evidence="2 3">
    <name type="scientific">Dickeya zeae</name>
    <dbReference type="NCBI Taxonomy" id="204042"/>
    <lineage>
        <taxon>Bacteria</taxon>
        <taxon>Pseudomonadati</taxon>
        <taxon>Pseudomonadota</taxon>
        <taxon>Gammaproteobacteria</taxon>
        <taxon>Enterobacterales</taxon>
        <taxon>Pectobacteriaceae</taxon>
        <taxon>Dickeya</taxon>
    </lineage>
</organism>
<evidence type="ECO:0000259" key="1">
    <source>
        <dbReference type="Pfam" id="PF21722"/>
    </source>
</evidence>
<dbReference type="RefSeq" id="WP_220177688.1">
    <property type="nucleotide sequence ID" value="NZ_CP040817.1"/>
</dbReference>